<dbReference type="Proteomes" id="UP000252731">
    <property type="component" value="Unassembled WGS sequence"/>
</dbReference>
<reference evidence="2 3" key="1">
    <citation type="submission" date="2018-06" db="EMBL/GenBank/DDBJ databases">
        <title>Freshwater and sediment microbial communities from various areas in North America, analyzing microbe dynamics in response to fracking.</title>
        <authorList>
            <person name="Lamendella R."/>
        </authorList>
    </citation>
    <scope>NUCLEOTIDE SEQUENCE [LARGE SCALE GENOMIC DNA]</scope>
    <source>
        <strain evidence="2 3">14_TX</strain>
    </source>
</reference>
<comment type="caution">
    <text evidence="2">The sequence shown here is derived from an EMBL/GenBank/DDBJ whole genome shotgun (WGS) entry which is preliminary data.</text>
</comment>
<dbReference type="InterPro" id="IPR016024">
    <property type="entry name" value="ARM-type_fold"/>
</dbReference>
<gene>
    <name evidence="2" type="ORF">DFO70_11356</name>
</gene>
<keyword evidence="1" id="KW-0812">Transmembrane</keyword>
<dbReference type="EMBL" id="QNSF01000013">
    <property type="protein sequence ID" value="RBP88732.1"/>
    <property type="molecule type" value="Genomic_DNA"/>
</dbReference>
<protein>
    <submittedName>
        <fullName evidence="2">HEAT repeat protein</fullName>
    </submittedName>
</protein>
<organism evidence="2 3">
    <name type="scientific">Cytobacillus firmus</name>
    <name type="common">Bacillus firmus</name>
    <dbReference type="NCBI Taxonomy" id="1399"/>
    <lineage>
        <taxon>Bacteria</taxon>
        <taxon>Bacillati</taxon>
        <taxon>Bacillota</taxon>
        <taxon>Bacilli</taxon>
        <taxon>Bacillales</taxon>
        <taxon>Bacillaceae</taxon>
        <taxon>Cytobacillus</taxon>
    </lineage>
</organism>
<dbReference type="RefSeq" id="WP_113884763.1">
    <property type="nucleotide sequence ID" value="NZ_QNSF01000013.1"/>
</dbReference>
<dbReference type="AlphaFoldDB" id="A0A366JQ38"/>
<dbReference type="SUPFAM" id="SSF48371">
    <property type="entry name" value="ARM repeat"/>
    <property type="match status" value="1"/>
</dbReference>
<keyword evidence="3" id="KW-1185">Reference proteome</keyword>
<evidence type="ECO:0000313" key="3">
    <source>
        <dbReference type="Proteomes" id="UP000252731"/>
    </source>
</evidence>
<evidence type="ECO:0000313" key="2">
    <source>
        <dbReference type="EMBL" id="RBP88732.1"/>
    </source>
</evidence>
<dbReference type="Pfam" id="PF13646">
    <property type="entry name" value="HEAT_2"/>
    <property type="match status" value="1"/>
</dbReference>
<dbReference type="InterPro" id="IPR011989">
    <property type="entry name" value="ARM-like"/>
</dbReference>
<keyword evidence="1" id="KW-0472">Membrane</keyword>
<evidence type="ECO:0000256" key="1">
    <source>
        <dbReference type="SAM" id="Phobius"/>
    </source>
</evidence>
<feature type="transmembrane region" description="Helical" evidence="1">
    <location>
        <begin position="6"/>
        <end position="29"/>
    </location>
</feature>
<name>A0A366JQ38_CYTFI</name>
<accession>A0A366JQ38</accession>
<dbReference type="OrthoDB" id="2112914at2"/>
<proteinExistence type="predicted"/>
<dbReference type="Gene3D" id="1.25.10.10">
    <property type="entry name" value="Leucine-rich Repeat Variant"/>
    <property type="match status" value="1"/>
</dbReference>
<sequence>MLKNEIYLLGVSAAVILGLLMLILLYLVIRKWMEHRIRRKINESIQMLSPQIFEYISEGKISRHLHLDSDIKKKAAEELLSKFAAYLTGEDETEKLREFADSHLRNYFQRQLKSRRWSIRMNALFHIEDLHLTELQSHVLETAMKERISHDERVQSLRILAVFQYEGIFDLLLSNSDNLSDGELRNIILRLNDHKFCEFILGFHQAGKQLKYAVVDAAGIRKDLKYVNFIESVYASYHGETRLRAVKALSSLGVVKDLSPYLKLRHSGDWKERMMAAKLFGSLKEPELLPYLLELLHDASWWVRSQAGQSIMLFPDGREKLQLVLETSNDAYAKDMAWEWMNKGDFV</sequence>
<keyword evidence="1" id="KW-1133">Transmembrane helix</keyword>